<name>A0A448ZDE9_9STRA</name>
<protein>
    <recommendedName>
        <fullName evidence="5">Hint domain-containing protein</fullName>
    </recommendedName>
</protein>
<dbReference type="InterPro" id="IPR036844">
    <property type="entry name" value="Hint_dom_sf"/>
</dbReference>
<dbReference type="InterPro" id="IPR036188">
    <property type="entry name" value="FAD/NAD-bd_sf"/>
</dbReference>
<dbReference type="InterPro" id="IPR006141">
    <property type="entry name" value="Intein_N"/>
</dbReference>
<dbReference type="Gene3D" id="3.50.50.60">
    <property type="entry name" value="FAD/NAD(P)-binding domain"/>
    <property type="match status" value="1"/>
</dbReference>
<evidence type="ECO:0000256" key="1">
    <source>
        <dbReference type="SAM" id="MobiDB-lite"/>
    </source>
</evidence>
<feature type="compositionally biased region" description="Low complexity" evidence="1">
    <location>
        <begin position="425"/>
        <end position="436"/>
    </location>
</feature>
<keyword evidence="4" id="KW-1185">Reference proteome</keyword>
<dbReference type="SUPFAM" id="SSF51905">
    <property type="entry name" value="FAD/NAD(P)-binding domain"/>
    <property type="match status" value="1"/>
</dbReference>
<dbReference type="SUPFAM" id="SSF51294">
    <property type="entry name" value="Hedgehog/intein (Hint) domain"/>
    <property type="match status" value="1"/>
</dbReference>
<dbReference type="PROSITE" id="PS50817">
    <property type="entry name" value="INTEIN_N_TER"/>
    <property type="match status" value="1"/>
</dbReference>
<organism evidence="3 4">
    <name type="scientific">Pseudo-nitzschia multistriata</name>
    <dbReference type="NCBI Taxonomy" id="183589"/>
    <lineage>
        <taxon>Eukaryota</taxon>
        <taxon>Sar</taxon>
        <taxon>Stramenopiles</taxon>
        <taxon>Ochrophyta</taxon>
        <taxon>Bacillariophyta</taxon>
        <taxon>Bacillariophyceae</taxon>
        <taxon>Bacillariophycidae</taxon>
        <taxon>Bacillariales</taxon>
        <taxon>Bacillariaceae</taxon>
        <taxon>Pseudo-nitzschia</taxon>
    </lineage>
</organism>
<gene>
    <name evidence="3" type="ORF">PSNMU_V1.4_AUG-EV-PASAV3_0069180</name>
</gene>
<dbReference type="Pfam" id="PF13450">
    <property type="entry name" value="NAD_binding_8"/>
    <property type="match status" value="1"/>
</dbReference>
<dbReference type="GO" id="GO:0016539">
    <property type="term" value="P:intein-mediated protein splicing"/>
    <property type="evidence" value="ECO:0007669"/>
    <property type="project" value="InterPro"/>
</dbReference>
<feature type="region of interest" description="Disordered" evidence="1">
    <location>
        <begin position="424"/>
        <end position="445"/>
    </location>
</feature>
<dbReference type="CDD" id="cd00081">
    <property type="entry name" value="Hint"/>
    <property type="match status" value="1"/>
</dbReference>
<dbReference type="EMBL" id="CAACVS010000255">
    <property type="protein sequence ID" value="VEU40048.1"/>
    <property type="molecule type" value="Genomic_DNA"/>
</dbReference>
<evidence type="ECO:0000256" key="2">
    <source>
        <dbReference type="SAM" id="SignalP"/>
    </source>
</evidence>
<feature type="compositionally biased region" description="Gly residues" evidence="1">
    <location>
        <begin position="706"/>
        <end position="717"/>
    </location>
</feature>
<sequence length="920" mass="99426">MASATTTSCSSRNIRSVASFAALLFALACLGNGSYTAAQPSNPSTPPCRFLDDAPPLDVEIPSVLTHKKLSFLGVAAKVHRKATASGSKPRLRFLRYSSTPTVDVTRGGILVSAEGSGCDVSVVDSILSSSAPSRSTPRRLLAASAVAAGFLSSHKLGMLIAVLCLSSPSLVPGSAFAEAASSSTCTPSMEIVLEAPPYYLGSVEECLRSVSNPDHCPEPFPEFPICGADDRELAAPACKLAVVGAGTGGLYTAYRLVEEGVFEGSDICIFEATDRVGGRIYSLRGFGPEGDISVDAGAYRTWPDYTPTTHALITEVLGFDVECYDEDDPCTKFNIVGETGEKIGFASFVEELMSRLIEKGACFFPRHNLVSVAHNNDDAETDGYASNTLTFSNGVKTRATHGTILNVPQRALLEILRESKDLFSSSSSSPSSIASGTNLDRSAREEEKRTYDSLHSVQTEIVTKLYLYYEDAWWYKLGLTQGDFSLPGDARSMLLEGRYHDGHVKCEATDDGDEKCYGFLLAVYAHDFSGTKAQYFRRFQRDRPEPVTILSDTNPEEEDFLRHAHERLVDYHVYGEDNARLLNASAYSPFQFRKIIESSPPPTFAVLANWNTAAFGAGGGWHHWTDTANAEKAMKPLNPLGIHVVNEAFSKIQGWAEGSLLLADEILEEHYGVARPWSFEVPQSIFYLAQTSSEECVAGDDAGSGQSGGSSSSGGAGPVAGELDLCFAAGSLVEMANGNLVPIEDVEEGDSVATGVGGKIGLVTEKLVHPVRMKEAKKTAWGAPYRTRRWSDVVVVPTEHGDLVGTPDHPVLLGNSSEWMELGDALERNLLAVGARRVSRDVDIFYNLEIDGHKVYKDDGRQAQQSPHSYVVNGVVASGLGDNPLLNRLFPRQRVFLEEQSKHHHDIDLISATSIVDKT</sequence>
<feature type="signal peptide" evidence="2">
    <location>
        <begin position="1"/>
        <end position="33"/>
    </location>
</feature>
<evidence type="ECO:0008006" key="5">
    <source>
        <dbReference type="Google" id="ProtNLM"/>
    </source>
</evidence>
<evidence type="ECO:0000313" key="4">
    <source>
        <dbReference type="Proteomes" id="UP000291116"/>
    </source>
</evidence>
<dbReference type="Gene3D" id="2.170.16.10">
    <property type="entry name" value="Hedgehog/Intein (Hint) domain"/>
    <property type="match status" value="1"/>
</dbReference>
<feature type="chain" id="PRO_5019008967" description="Hint domain-containing protein" evidence="2">
    <location>
        <begin position="34"/>
        <end position="920"/>
    </location>
</feature>
<evidence type="ECO:0000313" key="3">
    <source>
        <dbReference type="EMBL" id="VEU40048.1"/>
    </source>
</evidence>
<accession>A0A448ZDE9</accession>
<feature type="region of interest" description="Disordered" evidence="1">
    <location>
        <begin position="698"/>
        <end position="717"/>
    </location>
</feature>
<dbReference type="OrthoDB" id="41654at2759"/>
<reference evidence="3 4" key="1">
    <citation type="submission" date="2019-01" db="EMBL/GenBank/DDBJ databases">
        <authorList>
            <person name="Ferrante I. M."/>
        </authorList>
    </citation>
    <scope>NUCLEOTIDE SEQUENCE [LARGE SCALE GENOMIC DNA]</scope>
    <source>
        <strain evidence="3 4">B856</strain>
    </source>
</reference>
<proteinExistence type="predicted"/>
<dbReference type="AlphaFoldDB" id="A0A448ZDE9"/>
<keyword evidence="2" id="KW-0732">Signal</keyword>
<dbReference type="Proteomes" id="UP000291116">
    <property type="component" value="Unassembled WGS sequence"/>
</dbReference>